<dbReference type="CDD" id="cd04301">
    <property type="entry name" value="NAT_SF"/>
    <property type="match status" value="1"/>
</dbReference>
<dbReference type="GO" id="GO:0016746">
    <property type="term" value="F:acyltransferase activity"/>
    <property type="evidence" value="ECO:0007669"/>
    <property type="project" value="UniProtKB-KW"/>
</dbReference>
<reference evidence="2 3" key="1">
    <citation type="journal article" date="2023" name="Microbiol. Resour. Announc.">
        <title>Complete Genome Sequence of Imperialibacter roseus strain P4T.</title>
        <authorList>
            <person name="Tizabi D.R."/>
            <person name="Bachvaroff T."/>
            <person name="Hill R.T."/>
        </authorList>
    </citation>
    <scope>NUCLEOTIDE SEQUENCE [LARGE SCALE GENOMIC DNA]</scope>
    <source>
        <strain evidence="2 3">P4T</strain>
    </source>
</reference>
<dbReference type="Gene3D" id="3.40.630.30">
    <property type="match status" value="1"/>
</dbReference>
<keyword evidence="2" id="KW-0808">Transferase</keyword>
<feature type="domain" description="N-acetyltransferase" evidence="1">
    <location>
        <begin position="1"/>
        <end position="135"/>
    </location>
</feature>
<accession>A0ABZ0IXD0</accession>
<evidence type="ECO:0000313" key="2">
    <source>
        <dbReference type="EMBL" id="WOK09451.1"/>
    </source>
</evidence>
<evidence type="ECO:0000259" key="1">
    <source>
        <dbReference type="PROSITE" id="PS51186"/>
    </source>
</evidence>
<evidence type="ECO:0000313" key="3">
    <source>
        <dbReference type="Proteomes" id="UP001302349"/>
    </source>
</evidence>
<dbReference type="PROSITE" id="PS51186">
    <property type="entry name" value="GNAT"/>
    <property type="match status" value="1"/>
</dbReference>
<dbReference type="Pfam" id="PF13673">
    <property type="entry name" value="Acetyltransf_10"/>
    <property type="match status" value="1"/>
</dbReference>
<dbReference type="EMBL" id="CP136051">
    <property type="protein sequence ID" value="WOK09451.1"/>
    <property type="molecule type" value="Genomic_DNA"/>
</dbReference>
<organism evidence="2 3">
    <name type="scientific">Imperialibacter roseus</name>
    <dbReference type="NCBI Taxonomy" id="1324217"/>
    <lineage>
        <taxon>Bacteria</taxon>
        <taxon>Pseudomonadati</taxon>
        <taxon>Bacteroidota</taxon>
        <taxon>Cytophagia</taxon>
        <taxon>Cytophagales</taxon>
        <taxon>Flammeovirgaceae</taxon>
        <taxon>Imperialibacter</taxon>
    </lineage>
</organism>
<gene>
    <name evidence="2" type="ORF">RT717_12455</name>
</gene>
<sequence length="135" mass="15728">MEIRKIKAEDTWPVRHRVMWPNQPFDFVKVDEDHEGIHYGLFVDDELVSVVSLFLKDGKAQFRKFATEVEHQGKGYGTFLLNYLLKETEGLHVSSVWCNARTEKAGYYERFGFLKTDATYMKGGIEFVVMEKVLV</sequence>
<dbReference type="Proteomes" id="UP001302349">
    <property type="component" value="Chromosome"/>
</dbReference>
<keyword evidence="2" id="KW-0012">Acyltransferase</keyword>
<dbReference type="InterPro" id="IPR016181">
    <property type="entry name" value="Acyl_CoA_acyltransferase"/>
</dbReference>
<dbReference type="InterPro" id="IPR000182">
    <property type="entry name" value="GNAT_dom"/>
</dbReference>
<dbReference type="RefSeq" id="WP_317492069.1">
    <property type="nucleotide sequence ID" value="NZ_CP136051.1"/>
</dbReference>
<dbReference type="SUPFAM" id="SSF55729">
    <property type="entry name" value="Acyl-CoA N-acyltransferases (Nat)"/>
    <property type="match status" value="1"/>
</dbReference>
<proteinExistence type="predicted"/>
<keyword evidence="3" id="KW-1185">Reference proteome</keyword>
<dbReference type="EC" id="2.3.1.-" evidence="2"/>
<name>A0ABZ0IXD0_9BACT</name>
<protein>
    <submittedName>
        <fullName evidence="2">GNAT family N-acetyltransferase</fullName>
        <ecNumber evidence="2">2.3.1.-</ecNumber>
    </submittedName>
</protein>